<evidence type="ECO:0000256" key="1">
    <source>
        <dbReference type="SAM" id="MobiDB-lite"/>
    </source>
</evidence>
<evidence type="ECO:0000313" key="3">
    <source>
        <dbReference type="Proteomes" id="UP001374579"/>
    </source>
</evidence>
<feature type="compositionally biased region" description="Basic and acidic residues" evidence="1">
    <location>
        <begin position="14"/>
        <end position="38"/>
    </location>
</feature>
<feature type="compositionally biased region" description="Basic and acidic residues" evidence="1">
    <location>
        <begin position="73"/>
        <end position="84"/>
    </location>
</feature>
<gene>
    <name evidence="2" type="ORF">V1264_005918</name>
</gene>
<name>A0AAN9B0G0_9CAEN</name>
<dbReference type="Proteomes" id="UP001374579">
    <property type="component" value="Unassembled WGS sequence"/>
</dbReference>
<keyword evidence="3" id="KW-1185">Reference proteome</keyword>
<evidence type="ECO:0000313" key="2">
    <source>
        <dbReference type="EMBL" id="KAK7095590.1"/>
    </source>
</evidence>
<sequence length="84" mass="9878">MTAPLQEGQQLYRHLIDKSQEKNDSDTRLEPRQQDQQKETQSQTPVTEENRNAEQSDKVKDDHTYTRSGRAVRKPEYLNDYKVG</sequence>
<feature type="compositionally biased region" description="Basic and acidic residues" evidence="1">
    <location>
        <begin position="48"/>
        <end position="65"/>
    </location>
</feature>
<dbReference type="AlphaFoldDB" id="A0AAN9B0G0"/>
<proteinExistence type="predicted"/>
<reference evidence="2 3" key="1">
    <citation type="submission" date="2024-02" db="EMBL/GenBank/DDBJ databases">
        <title>Chromosome-scale genome assembly of the rough periwinkle Littorina saxatilis.</title>
        <authorList>
            <person name="De Jode A."/>
            <person name="Faria R."/>
            <person name="Formenti G."/>
            <person name="Sims Y."/>
            <person name="Smith T.P."/>
            <person name="Tracey A."/>
            <person name="Wood J.M.D."/>
            <person name="Zagrodzka Z.B."/>
            <person name="Johannesson K."/>
            <person name="Butlin R.K."/>
            <person name="Leder E.H."/>
        </authorList>
    </citation>
    <scope>NUCLEOTIDE SEQUENCE [LARGE SCALE GENOMIC DNA]</scope>
    <source>
        <strain evidence="2">Snail1</strain>
        <tissue evidence="2">Muscle</tissue>
    </source>
</reference>
<dbReference type="EMBL" id="JBAMIC010000017">
    <property type="protein sequence ID" value="KAK7095590.1"/>
    <property type="molecule type" value="Genomic_DNA"/>
</dbReference>
<accession>A0AAN9B0G0</accession>
<comment type="caution">
    <text evidence="2">The sequence shown here is derived from an EMBL/GenBank/DDBJ whole genome shotgun (WGS) entry which is preliminary data.</text>
</comment>
<protein>
    <submittedName>
        <fullName evidence="2">Uncharacterized protein</fullName>
    </submittedName>
</protein>
<organism evidence="2 3">
    <name type="scientific">Littorina saxatilis</name>
    <dbReference type="NCBI Taxonomy" id="31220"/>
    <lineage>
        <taxon>Eukaryota</taxon>
        <taxon>Metazoa</taxon>
        <taxon>Spiralia</taxon>
        <taxon>Lophotrochozoa</taxon>
        <taxon>Mollusca</taxon>
        <taxon>Gastropoda</taxon>
        <taxon>Caenogastropoda</taxon>
        <taxon>Littorinimorpha</taxon>
        <taxon>Littorinoidea</taxon>
        <taxon>Littorinidae</taxon>
        <taxon>Littorina</taxon>
    </lineage>
</organism>
<feature type="region of interest" description="Disordered" evidence="1">
    <location>
        <begin position="1"/>
        <end position="84"/>
    </location>
</feature>